<dbReference type="SUPFAM" id="SSF52540">
    <property type="entry name" value="P-loop containing nucleoside triphosphate hydrolases"/>
    <property type="match status" value="1"/>
</dbReference>
<dbReference type="GO" id="GO:0030488">
    <property type="term" value="P:tRNA methylation"/>
    <property type="evidence" value="ECO:0007669"/>
    <property type="project" value="TreeGrafter"/>
</dbReference>
<dbReference type="AlphaFoldDB" id="A0A915KEI7"/>
<organism evidence="2 3">
    <name type="scientific">Romanomermis culicivorax</name>
    <name type="common">Nematode worm</name>
    <dbReference type="NCBI Taxonomy" id="13658"/>
    <lineage>
        <taxon>Eukaryota</taxon>
        <taxon>Metazoa</taxon>
        <taxon>Ecdysozoa</taxon>
        <taxon>Nematoda</taxon>
        <taxon>Enoplea</taxon>
        <taxon>Dorylaimia</taxon>
        <taxon>Mermithida</taxon>
        <taxon>Mermithoidea</taxon>
        <taxon>Mermithidae</taxon>
        <taxon>Romanomermis</taxon>
    </lineage>
</organism>
<dbReference type="Pfam" id="PF12631">
    <property type="entry name" value="MnmE_helical"/>
    <property type="match status" value="1"/>
</dbReference>
<dbReference type="GO" id="GO:0005739">
    <property type="term" value="C:mitochondrion"/>
    <property type="evidence" value="ECO:0007669"/>
    <property type="project" value="TreeGrafter"/>
</dbReference>
<feature type="domain" description="MnmE helical" evidence="1">
    <location>
        <begin position="114"/>
        <end position="220"/>
    </location>
</feature>
<proteinExistence type="predicted"/>
<evidence type="ECO:0000313" key="3">
    <source>
        <dbReference type="WBParaSite" id="nRc.2.0.1.t36446-RA"/>
    </source>
</evidence>
<name>A0A915KEI7_ROMCU</name>
<dbReference type="PANTHER" id="PTHR42714:SF2">
    <property type="entry name" value="TRNA MODIFICATION GTPASE GTPBP3, MITOCHONDRIAL"/>
    <property type="match status" value="1"/>
</dbReference>
<dbReference type="InterPro" id="IPR027417">
    <property type="entry name" value="P-loop_NTPase"/>
</dbReference>
<evidence type="ECO:0000259" key="1">
    <source>
        <dbReference type="Pfam" id="PF12631"/>
    </source>
</evidence>
<evidence type="ECO:0000313" key="2">
    <source>
        <dbReference type="Proteomes" id="UP000887565"/>
    </source>
</evidence>
<dbReference type="Gene3D" id="3.40.50.300">
    <property type="entry name" value="P-loop containing nucleotide triphosphate hydrolases"/>
    <property type="match status" value="1"/>
</dbReference>
<dbReference type="PANTHER" id="PTHR42714">
    <property type="entry name" value="TRNA MODIFICATION GTPASE GTPBP3"/>
    <property type="match status" value="1"/>
</dbReference>
<keyword evidence="2" id="KW-1185">Reference proteome</keyword>
<dbReference type="InterPro" id="IPR025867">
    <property type="entry name" value="MnmE_helical"/>
</dbReference>
<dbReference type="Proteomes" id="UP000887565">
    <property type="component" value="Unplaced"/>
</dbReference>
<accession>A0A915KEI7</accession>
<sequence length="223" mass="25794">MIWDAFNQVTNIRTVTESQFPILIYDCQLLLSEADIVIVMLETTDIPLSWNVEHNVFSESKDHHTTVLVTYLNSLFENFRSETASDMPEIMILVNKIDKLYENAVFKVDKLIWRQKSVNICWISCLNERGMDEFLRKFASLAELLCGRSALSSSSPLFTQQRHRHLVTLALSELDRYFQLRDNNLVIAADHLRRIIHHIGALTGQVTTEDILDCVFRDFCIGK</sequence>
<protein>
    <submittedName>
        <fullName evidence="3">MnmE helical domain-containing protein</fullName>
    </submittedName>
</protein>
<dbReference type="WBParaSite" id="nRc.2.0.1.t36446-RA">
    <property type="protein sequence ID" value="nRc.2.0.1.t36446-RA"/>
    <property type="gene ID" value="nRc.2.0.1.g36446"/>
</dbReference>
<dbReference type="SUPFAM" id="SSF116878">
    <property type="entry name" value="TrmE connector domain"/>
    <property type="match status" value="1"/>
</dbReference>
<dbReference type="InterPro" id="IPR027368">
    <property type="entry name" value="MnmE_dom2"/>
</dbReference>
<dbReference type="GO" id="GO:0002098">
    <property type="term" value="P:tRNA wobble uridine modification"/>
    <property type="evidence" value="ECO:0007669"/>
    <property type="project" value="TreeGrafter"/>
</dbReference>
<dbReference type="Gene3D" id="1.20.120.430">
    <property type="entry name" value="tRNA modification GTPase MnmE domain 2"/>
    <property type="match status" value="1"/>
</dbReference>
<reference evidence="3" key="1">
    <citation type="submission" date="2022-11" db="UniProtKB">
        <authorList>
            <consortium name="WormBaseParasite"/>
        </authorList>
    </citation>
    <scope>IDENTIFICATION</scope>
</reference>